<dbReference type="InterPro" id="IPR012147">
    <property type="entry name" value="P_Ac_Bu_trans"/>
</dbReference>
<dbReference type="KEGG" id="soa:G3M56_001395"/>
<reference evidence="6 7" key="1">
    <citation type="submission" date="2020-12" db="EMBL/GenBank/DDBJ databases">
        <title>Sulforoseuscoccus oceanibium gen. nov., sp. nov., a representative of the phylum Verrucomicrobia with special cytoplasmic membrane, and proposal of Sulforoseuscoccusaceae fam. nov.</title>
        <authorList>
            <person name="Xi F."/>
        </authorList>
    </citation>
    <scope>NUCLEOTIDE SEQUENCE [LARGE SCALE GENOMIC DNA]</scope>
    <source>
        <strain evidence="6 7">T37</strain>
    </source>
</reference>
<dbReference type="PANTHER" id="PTHR43356:SF3">
    <property type="entry name" value="PHOSPHATE ACETYLTRANSFERASE"/>
    <property type="match status" value="1"/>
</dbReference>
<accession>A0A6B3LBV5</accession>
<comment type="catalytic activity">
    <reaction evidence="1">
        <text>acetyl-CoA + phosphate = acetyl phosphate + CoA</text>
        <dbReference type="Rhea" id="RHEA:19521"/>
        <dbReference type="ChEBI" id="CHEBI:22191"/>
        <dbReference type="ChEBI" id="CHEBI:43474"/>
        <dbReference type="ChEBI" id="CHEBI:57287"/>
        <dbReference type="ChEBI" id="CHEBI:57288"/>
        <dbReference type="EC" id="2.3.1.8"/>
    </reaction>
</comment>
<evidence type="ECO:0000259" key="5">
    <source>
        <dbReference type="Pfam" id="PF01515"/>
    </source>
</evidence>
<dbReference type="InterPro" id="IPR042112">
    <property type="entry name" value="P_AcTrfase_dom2"/>
</dbReference>
<keyword evidence="3" id="KW-0808">Transferase</keyword>
<organism evidence="6 7">
    <name type="scientific">Sulfuriroseicoccus oceanibius</name>
    <dbReference type="NCBI Taxonomy" id="2707525"/>
    <lineage>
        <taxon>Bacteria</taxon>
        <taxon>Pseudomonadati</taxon>
        <taxon>Verrucomicrobiota</taxon>
        <taxon>Verrucomicrobiia</taxon>
        <taxon>Verrucomicrobiales</taxon>
        <taxon>Verrucomicrobiaceae</taxon>
        <taxon>Sulfuriroseicoccus</taxon>
    </lineage>
</organism>
<keyword evidence="7" id="KW-1185">Reference proteome</keyword>
<evidence type="ECO:0000256" key="4">
    <source>
        <dbReference type="ARBA" id="ARBA00023315"/>
    </source>
</evidence>
<protein>
    <recommendedName>
        <fullName evidence="5">Phosphate acetyl/butaryl transferase domain-containing protein</fullName>
    </recommendedName>
</protein>
<gene>
    <name evidence="6" type="ORF">G3M56_001395</name>
</gene>
<dbReference type="EMBL" id="CP066776">
    <property type="protein sequence ID" value="QQL45270.1"/>
    <property type="molecule type" value="Genomic_DNA"/>
</dbReference>
<dbReference type="Gene3D" id="3.40.50.10950">
    <property type="match status" value="1"/>
</dbReference>
<dbReference type="InterPro" id="IPR042113">
    <property type="entry name" value="P_AcTrfase_dom1"/>
</dbReference>
<dbReference type="InterPro" id="IPR050500">
    <property type="entry name" value="Phos_Acetyltrans/Butyryltrans"/>
</dbReference>
<dbReference type="InterPro" id="IPR002505">
    <property type="entry name" value="PTA_PTB"/>
</dbReference>
<feature type="domain" description="Phosphate acetyl/butaryl transferase" evidence="5">
    <location>
        <begin position="12"/>
        <end position="339"/>
    </location>
</feature>
<name>A0A6B3LBV5_9BACT</name>
<dbReference type="Proteomes" id="UP000475117">
    <property type="component" value="Chromosome"/>
</dbReference>
<dbReference type="PANTHER" id="PTHR43356">
    <property type="entry name" value="PHOSPHATE ACETYLTRANSFERASE"/>
    <property type="match status" value="1"/>
</dbReference>
<dbReference type="RefSeq" id="WP_164363966.1">
    <property type="nucleotide sequence ID" value="NZ_CP066776.1"/>
</dbReference>
<dbReference type="AlphaFoldDB" id="A0A6B3LBV5"/>
<proteinExistence type="inferred from homology"/>
<sequence length="357" mass="39174">MTDFAFPKPNRFTSQLFDKLSRHPKRVVFTEGEDIRVIRVAAECVRREVIAPILLGRISEMKRIADEHGVSLSMVRLIEPAESSDFGLFCDRFRRMERYRKIYASEKDASGFMSRPAYFGAMMVQYGQADALVAGNQVAPISVFRPLLQMIKPLATVPAVYSTIVMVDDRESLPKDRILFLSDCGINPEPTAEHLAAMSVETARLCRHLEGRSPRVAMLSYSNKGSAVSTSTRKMEAATALARELARRELVDLSIEGEIQADVALVPAVAANKVPNSVLGGAADVLIFPSLDASHIAYKLLTHFAGLKPYGQIIQGLTRPAAQVSRSASEEQILGTAAAVAVEAIEYRKLYGGDDEV</sequence>
<dbReference type="Pfam" id="PF01515">
    <property type="entry name" value="PTA_PTB"/>
    <property type="match status" value="1"/>
</dbReference>
<comment type="similarity">
    <text evidence="2">Belongs to the phosphate acetyltransferase and butyryltransferase family.</text>
</comment>
<evidence type="ECO:0000256" key="2">
    <source>
        <dbReference type="ARBA" id="ARBA00005656"/>
    </source>
</evidence>
<dbReference type="GO" id="GO:0008959">
    <property type="term" value="F:phosphate acetyltransferase activity"/>
    <property type="evidence" value="ECO:0007669"/>
    <property type="project" value="UniProtKB-EC"/>
</dbReference>
<dbReference type="PIRSF" id="PIRSF000428">
    <property type="entry name" value="P_Ac_trans"/>
    <property type="match status" value="1"/>
</dbReference>
<dbReference type="Gene3D" id="3.40.50.10750">
    <property type="entry name" value="Isocitrate/Isopropylmalate dehydrogenase-like"/>
    <property type="match status" value="1"/>
</dbReference>
<evidence type="ECO:0000313" key="6">
    <source>
        <dbReference type="EMBL" id="QQL45270.1"/>
    </source>
</evidence>
<evidence type="ECO:0000256" key="3">
    <source>
        <dbReference type="ARBA" id="ARBA00022679"/>
    </source>
</evidence>
<evidence type="ECO:0000256" key="1">
    <source>
        <dbReference type="ARBA" id="ARBA00000705"/>
    </source>
</evidence>
<keyword evidence="4" id="KW-0012">Acyltransferase</keyword>
<dbReference type="SUPFAM" id="SSF53659">
    <property type="entry name" value="Isocitrate/Isopropylmalate dehydrogenase-like"/>
    <property type="match status" value="1"/>
</dbReference>
<evidence type="ECO:0000313" key="7">
    <source>
        <dbReference type="Proteomes" id="UP000475117"/>
    </source>
</evidence>